<reference evidence="3" key="1">
    <citation type="submission" date="2017-04" db="EMBL/GenBank/DDBJ databases">
        <authorList>
            <person name="Varghese N."/>
            <person name="Submissions S."/>
        </authorList>
    </citation>
    <scope>NUCLEOTIDE SEQUENCE [LARGE SCALE GENOMIC DNA]</scope>
</reference>
<name>A0A1Y6EA48_9SPHN</name>
<dbReference type="Proteomes" id="UP000194420">
    <property type="component" value="Unassembled WGS sequence"/>
</dbReference>
<gene>
    <name evidence="2" type="ORF">SAMN06297468_0287</name>
</gene>
<keyword evidence="1" id="KW-0812">Transmembrane</keyword>
<evidence type="ECO:0000313" key="3">
    <source>
        <dbReference type="Proteomes" id="UP000194420"/>
    </source>
</evidence>
<keyword evidence="3" id="KW-1185">Reference proteome</keyword>
<feature type="transmembrane region" description="Helical" evidence="1">
    <location>
        <begin position="94"/>
        <end position="116"/>
    </location>
</feature>
<dbReference type="EMBL" id="FXWG01000001">
    <property type="protein sequence ID" value="SMQ59458.1"/>
    <property type="molecule type" value="Genomic_DNA"/>
</dbReference>
<feature type="transmembrane region" description="Helical" evidence="1">
    <location>
        <begin position="44"/>
        <end position="62"/>
    </location>
</feature>
<evidence type="ECO:0000256" key="1">
    <source>
        <dbReference type="SAM" id="Phobius"/>
    </source>
</evidence>
<dbReference type="AlphaFoldDB" id="A0A1Y6EA48"/>
<proteinExistence type="predicted"/>
<accession>A0A1Y6EA48</accession>
<dbReference type="OrthoDB" id="7391202at2"/>
<protein>
    <recommendedName>
        <fullName evidence="4">Phosphopantetheine adenylyltransferase</fullName>
    </recommendedName>
</protein>
<keyword evidence="1" id="KW-1133">Transmembrane helix</keyword>
<sequence length="118" mass="12898">MLQPILWLVLAAIHATPALALFRPATLTTLYHIEPDSPLFLLMHHRAALFFAVFVACVWAAIMPEGRRLAVLLVGISMISFLVLYWSAGSPAPLRRIATVDLAGLPVLAGVAWLAFRP</sequence>
<dbReference type="RefSeq" id="WP_086436259.1">
    <property type="nucleotide sequence ID" value="NZ_FXWG01000001.1"/>
</dbReference>
<organism evidence="2 3">
    <name type="scientific">Altererythrobacter xiamenensis</name>
    <dbReference type="NCBI Taxonomy" id="1316679"/>
    <lineage>
        <taxon>Bacteria</taxon>
        <taxon>Pseudomonadati</taxon>
        <taxon>Pseudomonadota</taxon>
        <taxon>Alphaproteobacteria</taxon>
        <taxon>Sphingomonadales</taxon>
        <taxon>Erythrobacteraceae</taxon>
        <taxon>Altererythrobacter</taxon>
    </lineage>
</organism>
<evidence type="ECO:0008006" key="4">
    <source>
        <dbReference type="Google" id="ProtNLM"/>
    </source>
</evidence>
<keyword evidence="1" id="KW-0472">Membrane</keyword>
<feature type="transmembrane region" description="Helical" evidence="1">
    <location>
        <begin position="69"/>
        <end position="88"/>
    </location>
</feature>
<evidence type="ECO:0000313" key="2">
    <source>
        <dbReference type="EMBL" id="SMQ59458.1"/>
    </source>
</evidence>